<dbReference type="SMART" id="SM00409">
    <property type="entry name" value="IG"/>
    <property type="match status" value="2"/>
</dbReference>
<dbReference type="Gene3D" id="2.60.40.10">
    <property type="entry name" value="Immunoglobulins"/>
    <property type="match status" value="3"/>
</dbReference>
<comment type="caution">
    <text evidence="8">The sequence shown here is derived from an EMBL/GenBank/DDBJ whole genome shotgun (WGS) entry which is preliminary data.</text>
</comment>
<protein>
    <recommendedName>
        <fullName evidence="7">Ig-like domain-containing protein</fullName>
    </recommendedName>
</protein>
<gene>
    <name evidence="8" type="ORF">JOQ06_022732</name>
</gene>
<keyword evidence="4 6" id="KW-0472">Membrane</keyword>
<evidence type="ECO:0000256" key="6">
    <source>
        <dbReference type="SAM" id="Phobius"/>
    </source>
</evidence>
<organism evidence="8 9">
    <name type="scientific">Pogonophryne albipinna</name>
    <dbReference type="NCBI Taxonomy" id="1090488"/>
    <lineage>
        <taxon>Eukaryota</taxon>
        <taxon>Metazoa</taxon>
        <taxon>Chordata</taxon>
        <taxon>Craniata</taxon>
        <taxon>Vertebrata</taxon>
        <taxon>Euteleostomi</taxon>
        <taxon>Actinopterygii</taxon>
        <taxon>Neopterygii</taxon>
        <taxon>Teleostei</taxon>
        <taxon>Neoteleostei</taxon>
        <taxon>Acanthomorphata</taxon>
        <taxon>Eupercaria</taxon>
        <taxon>Perciformes</taxon>
        <taxon>Notothenioidei</taxon>
        <taxon>Pogonophryne</taxon>
    </lineage>
</organism>
<dbReference type="InterPro" id="IPR013783">
    <property type="entry name" value="Ig-like_fold"/>
</dbReference>
<dbReference type="AlphaFoldDB" id="A0AAD6AEG0"/>
<dbReference type="SUPFAM" id="SSF48726">
    <property type="entry name" value="Immunoglobulin"/>
    <property type="match status" value="3"/>
</dbReference>
<feature type="non-terminal residue" evidence="8">
    <location>
        <position position="1"/>
    </location>
</feature>
<keyword evidence="9" id="KW-1185">Reference proteome</keyword>
<dbReference type="PANTHER" id="PTHR47387:SF1">
    <property type="entry name" value="NECTIN-2"/>
    <property type="match status" value="1"/>
</dbReference>
<evidence type="ECO:0000256" key="1">
    <source>
        <dbReference type="ARBA" id="ARBA00004167"/>
    </source>
</evidence>
<dbReference type="InterPro" id="IPR052659">
    <property type="entry name" value="Nectin/PVR"/>
</dbReference>
<evidence type="ECO:0000259" key="7">
    <source>
        <dbReference type="PROSITE" id="PS50835"/>
    </source>
</evidence>
<dbReference type="Pfam" id="PF08205">
    <property type="entry name" value="C2-set_2"/>
    <property type="match status" value="1"/>
</dbReference>
<keyword evidence="2 6" id="KW-0812">Transmembrane</keyword>
<dbReference type="InterPro" id="IPR003599">
    <property type="entry name" value="Ig_sub"/>
</dbReference>
<reference evidence="8" key="1">
    <citation type="submission" date="2022-11" db="EMBL/GenBank/DDBJ databases">
        <title>Chromosome-level genome of Pogonophryne albipinna.</title>
        <authorList>
            <person name="Jo E."/>
        </authorList>
    </citation>
    <scope>NUCLEOTIDE SEQUENCE</scope>
    <source>
        <strain evidence="8">SGF0006</strain>
        <tissue evidence="8">Muscle</tissue>
    </source>
</reference>
<dbReference type="Proteomes" id="UP001219934">
    <property type="component" value="Unassembled WGS sequence"/>
</dbReference>
<keyword evidence="3 6" id="KW-1133">Transmembrane helix</keyword>
<keyword evidence="5" id="KW-1015">Disulfide bond</keyword>
<evidence type="ECO:0000256" key="5">
    <source>
        <dbReference type="ARBA" id="ARBA00023157"/>
    </source>
</evidence>
<evidence type="ECO:0000256" key="2">
    <source>
        <dbReference type="ARBA" id="ARBA00022692"/>
    </source>
</evidence>
<evidence type="ECO:0000313" key="8">
    <source>
        <dbReference type="EMBL" id="KAJ4923206.1"/>
    </source>
</evidence>
<comment type="subcellular location">
    <subcellularLocation>
        <location evidence="1">Membrane</location>
        <topology evidence="1">Single-pass membrane protein</topology>
    </subcellularLocation>
</comment>
<accession>A0AAD6AEG0</accession>
<dbReference type="InterPro" id="IPR013162">
    <property type="entry name" value="CD80_C2-set"/>
</dbReference>
<dbReference type="GO" id="GO:0016020">
    <property type="term" value="C:membrane"/>
    <property type="evidence" value="ECO:0007669"/>
    <property type="project" value="UniProtKB-SubCell"/>
</dbReference>
<dbReference type="InterPro" id="IPR007110">
    <property type="entry name" value="Ig-like_dom"/>
</dbReference>
<dbReference type="InterPro" id="IPR036179">
    <property type="entry name" value="Ig-like_dom_sf"/>
</dbReference>
<dbReference type="PROSITE" id="PS50835">
    <property type="entry name" value="IG_LIKE"/>
    <property type="match status" value="3"/>
</dbReference>
<evidence type="ECO:0000256" key="3">
    <source>
        <dbReference type="ARBA" id="ARBA00022989"/>
    </source>
</evidence>
<dbReference type="PANTHER" id="PTHR47387">
    <property type="entry name" value="NECTIN-2"/>
    <property type="match status" value="1"/>
</dbReference>
<feature type="domain" description="Ig-like" evidence="7">
    <location>
        <begin position="41"/>
        <end position="180"/>
    </location>
</feature>
<dbReference type="InterPro" id="IPR013106">
    <property type="entry name" value="Ig_V-set"/>
</dbReference>
<dbReference type="EMBL" id="JAPTMU010000040">
    <property type="protein sequence ID" value="KAJ4923206.1"/>
    <property type="molecule type" value="Genomic_DNA"/>
</dbReference>
<name>A0AAD6AEG0_9TELE</name>
<dbReference type="Pfam" id="PF07686">
    <property type="entry name" value="V-set"/>
    <property type="match status" value="1"/>
</dbReference>
<proteinExistence type="predicted"/>
<evidence type="ECO:0000256" key="4">
    <source>
        <dbReference type="ARBA" id="ARBA00023136"/>
    </source>
</evidence>
<sequence length="618" mass="66091">MGSSAVGCVVAMTLWGEQLGTKGPLPKVEDSSLLCCIPSRPSVILSQSSLTLSFFRSPFPPSPGSGVSGQRVKVEPEVLSYPGQTVNLRCAFTDATGIQLTMVTWIYEPKDGERINIAVFLPNFDPNYPDSPVKGRVSFAPSPPNVISPSIEISNVGMTDEGKYICEYATYPSGNEQGITHLVMLAKPQNSASIVTVLAGSKSVVVARCESVDGRPPAKISWVTAVNGNGTSVTKPGADNTVTVISEYRMVPSPKDNGKDLSCVVAHRTQVKPESFPLKLAVEYAPQVTIVGYDNNWYVGRTNVALTCQATGNPTPLTAQWKTMSGEMPDTVQITENVLKVLKVDDAVNTTFVCQVKNRIGLGKDQVAVLVREPSVNPSNAGVVAGAVIGSLLALLLVAALIAVLITRSRRQQQGYRANDGSDMKTRMFGGGKKASKNGTGGGNGNGVGVGGGNNNMPIYVYDQGSSHPGLGEKNNHHQPLTMGGVATTPTAQDILLSNELDDGERRKFDELEEDERYDNFTGGAPILQLRPPHDQDDIIGDYMDDDMESQRDGSVISRTAVYSAPDRRSLIGNEPNLRDRLHKHTHTVATHLSINVKGLSDKNAFRGIHDPGPGLAQ</sequence>
<feature type="transmembrane region" description="Helical" evidence="6">
    <location>
        <begin position="383"/>
        <end position="407"/>
    </location>
</feature>
<feature type="domain" description="Ig-like" evidence="7">
    <location>
        <begin position="188"/>
        <end position="279"/>
    </location>
</feature>
<feature type="domain" description="Ig-like" evidence="7">
    <location>
        <begin position="286"/>
        <end position="370"/>
    </location>
</feature>
<evidence type="ECO:0000313" key="9">
    <source>
        <dbReference type="Proteomes" id="UP001219934"/>
    </source>
</evidence>